<keyword evidence="7" id="KW-0812">Transmembrane</keyword>
<keyword evidence="7" id="KW-1133">Transmembrane helix</keyword>
<sequence length="535" mass="60446">MNQYTPSKVYGSLMRSPRLQKHPHDMDDENIYPLTDVKLIDRQIQVSAIGEVTHPPDRCKLVIKIVSEKNDVEEAKSSVKRRFDYVLQTLHNHSIKESDIKVYKNMRRVDSMYSLETIIEVMFCEVHKCQTVSNILVEKLDETVNVCLPQFSHAQQTLHNLRQQASLLAIHNAKQKAQEMARLVHQAVGRPLSVREEENKEWNGSNETLEDIESVKSVQQRVENATISISRITEFRCTNKNSSEAQKVALKCPPNLYINVKEALYGRNQWDDCQYFVGDCTEVFNVDDQCCGRNDCSLVVRKIYSIKCLAYVSFFRIIYECETAEESTCSVNGNNIQEPGKDREQSNGLSPTFPDFVGPTSDSTAVSKDVFIIAGSAVTVAVLLAAIIAAIFLLRKYQWHGEKQCLLEIFVGLCKRHPPDGCEYPTETNIDIKDKSSSNQIQQVITIETITIAGTINKDNKVNSPRPVNQQLNTDNSIHTCEKTNPHNTNLGITNDPVYNEKGQNVKIDNICYDNQSIHGIHSVNSTAEGIFTDV</sequence>
<feature type="transmembrane region" description="Helical" evidence="7">
    <location>
        <begin position="370"/>
        <end position="394"/>
    </location>
</feature>
<dbReference type="AlphaFoldDB" id="A0A8B6EVQ0"/>
<organism evidence="8 9">
    <name type="scientific">Mytilus galloprovincialis</name>
    <name type="common">Mediterranean mussel</name>
    <dbReference type="NCBI Taxonomy" id="29158"/>
    <lineage>
        <taxon>Eukaryota</taxon>
        <taxon>Metazoa</taxon>
        <taxon>Spiralia</taxon>
        <taxon>Lophotrochozoa</taxon>
        <taxon>Mollusca</taxon>
        <taxon>Bivalvia</taxon>
        <taxon>Autobranchia</taxon>
        <taxon>Pteriomorphia</taxon>
        <taxon>Mytilida</taxon>
        <taxon>Mytiloidea</taxon>
        <taxon>Mytilidae</taxon>
        <taxon>Mytilinae</taxon>
        <taxon>Mytilus</taxon>
    </lineage>
</organism>
<dbReference type="InterPro" id="IPR007497">
    <property type="entry name" value="SIMPL/DUF541"/>
</dbReference>
<dbReference type="GO" id="GO:0043123">
    <property type="term" value="P:positive regulation of canonical NF-kappaB signal transduction"/>
    <property type="evidence" value="ECO:0007669"/>
    <property type="project" value="InterPro"/>
</dbReference>
<comment type="caution">
    <text evidence="8">The sequence shown here is derived from an EMBL/GenBank/DDBJ whole genome shotgun (WGS) entry which is preliminary data.</text>
</comment>
<evidence type="ECO:0000256" key="3">
    <source>
        <dbReference type="ARBA" id="ARBA00005509"/>
    </source>
</evidence>
<dbReference type="GO" id="GO:0005737">
    <property type="term" value="C:cytoplasm"/>
    <property type="evidence" value="ECO:0007669"/>
    <property type="project" value="UniProtKB-SubCell"/>
</dbReference>
<evidence type="ECO:0000256" key="4">
    <source>
        <dbReference type="ARBA" id="ARBA00022490"/>
    </source>
</evidence>
<keyword evidence="7" id="KW-0472">Membrane</keyword>
<evidence type="ECO:0000256" key="2">
    <source>
        <dbReference type="ARBA" id="ARBA00004496"/>
    </source>
</evidence>
<dbReference type="CDD" id="cd22843">
    <property type="entry name" value="Gal_Rha_Lectin-like_P113"/>
    <property type="match status" value="1"/>
</dbReference>
<dbReference type="EMBL" id="UYJE01005732">
    <property type="protein sequence ID" value="VDI39816.1"/>
    <property type="molecule type" value="Genomic_DNA"/>
</dbReference>
<dbReference type="OrthoDB" id="6365554at2759"/>
<dbReference type="Gene3D" id="3.30.110.170">
    <property type="entry name" value="Protein of unknown function (DUF541), domain 1"/>
    <property type="match status" value="1"/>
</dbReference>
<comment type="subcellular location">
    <subcellularLocation>
        <location evidence="2">Cytoplasm</location>
    </subcellularLocation>
    <subcellularLocation>
        <location evidence="1">Nucleus</location>
    </subcellularLocation>
</comment>
<feature type="region of interest" description="Disordered" evidence="6">
    <location>
        <begin position="1"/>
        <end position="26"/>
    </location>
</feature>
<dbReference type="InterPro" id="IPR030312">
    <property type="entry name" value="IRAK1BP1"/>
</dbReference>
<evidence type="ECO:0000256" key="1">
    <source>
        <dbReference type="ARBA" id="ARBA00004123"/>
    </source>
</evidence>
<reference evidence="8" key="1">
    <citation type="submission" date="2018-11" db="EMBL/GenBank/DDBJ databases">
        <authorList>
            <person name="Alioto T."/>
            <person name="Alioto T."/>
        </authorList>
    </citation>
    <scope>NUCLEOTIDE SEQUENCE</scope>
</reference>
<proteinExistence type="inferred from homology"/>
<evidence type="ECO:0000256" key="7">
    <source>
        <dbReference type="SAM" id="Phobius"/>
    </source>
</evidence>
<dbReference type="Pfam" id="PF04402">
    <property type="entry name" value="SIMPL"/>
    <property type="match status" value="1"/>
</dbReference>
<name>A0A8B6EVQ0_MYTGA</name>
<dbReference type="Proteomes" id="UP000596742">
    <property type="component" value="Unassembled WGS sequence"/>
</dbReference>
<keyword evidence="5" id="KW-0539">Nucleus</keyword>
<keyword evidence="9" id="KW-1185">Reference proteome</keyword>
<dbReference type="PANTHER" id="PTHR18842">
    <property type="entry name" value="INTERLEUKIN-1 RECEPTOR-ASSOCIATED KINASE 1-BINDING PROTEIN 1"/>
    <property type="match status" value="1"/>
</dbReference>
<keyword evidence="4" id="KW-0963">Cytoplasm</keyword>
<dbReference type="GO" id="GO:0005634">
    <property type="term" value="C:nucleus"/>
    <property type="evidence" value="ECO:0007669"/>
    <property type="project" value="UniProtKB-SubCell"/>
</dbReference>
<evidence type="ECO:0000256" key="6">
    <source>
        <dbReference type="SAM" id="MobiDB-lite"/>
    </source>
</evidence>
<protein>
    <submittedName>
        <fullName evidence="8">Uncharacterized protein</fullName>
    </submittedName>
</protein>
<gene>
    <name evidence="8" type="ORF">MGAL_10B038758</name>
</gene>
<evidence type="ECO:0000313" key="8">
    <source>
        <dbReference type="EMBL" id="VDI39816.1"/>
    </source>
</evidence>
<dbReference type="GO" id="GO:0006955">
    <property type="term" value="P:immune response"/>
    <property type="evidence" value="ECO:0007669"/>
    <property type="project" value="InterPro"/>
</dbReference>
<evidence type="ECO:0000313" key="9">
    <source>
        <dbReference type="Proteomes" id="UP000596742"/>
    </source>
</evidence>
<comment type="similarity">
    <text evidence="3">Belongs to the IRAK1BP1 family.</text>
</comment>
<evidence type="ECO:0000256" key="5">
    <source>
        <dbReference type="ARBA" id="ARBA00023242"/>
    </source>
</evidence>
<accession>A0A8B6EVQ0</accession>
<dbReference type="PANTHER" id="PTHR18842:SF2">
    <property type="entry name" value="INTERLEUKIN-1 RECEPTOR-ASSOCIATED KINASE 1-BINDING PROTEIN 1"/>
    <property type="match status" value="1"/>
</dbReference>